<keyword evidence="2" id="KW-1185">Reference proteome</keyword>
<sequence>MFTNLLLVLATLDDRSIVDRMASARTTVGLLSSTPSRSISSDANSGKLSWSAFRGSFRQEVGGAQAGVTLDKQKHADFFHTAAVAKRVIDTNLKLDAQVTHDFADQATKLEASLLTKQGVRVSADVDKNLKVGKVDLSKEFSDLPLSRQLGDRLTVSPSIDVNERELTVELQQDVGANNVLIPSATVGSDGALQRWGLGWMSKLSNGDALHAQIDPEAAKLDLRYDKACDDGSAWRLKCNVPSLTADNALSSTAWSITRAWQK</sequence>
<dbReference type="AlphaFoldDB" id="A0A8J6CGK5"/>
<evidence type="ECO:0000313" key="2">
    <source>
        <dbReference type="Proteomes" id="UP000751190"/>
    </source>
</evidence>
<protein>
    <submittedName>
        <fullName evidence="1">Uncharacterized protein</fullName>
    </submittedName>
</protein>
<dbReference type="OrthoDB" id="10323882at2759"/>
<accession>A0A8J6CGK5</accession>
<evidence type="ECO:0000313" key="1">
    <source>
        <dbReference type="EMBL" id="KAG8470196.1"/>
    </source>
</evidence>
<reference evidence="1" key="1">
    <citation type="submission" date="2021-05" db="EMBL/GenBank/DDBJ databases">
        <title>The genome of the haptophyte Pavlova lutheri (Diacronema luteri, Pavlovales) - a model for lipid biosynthesis in eukaryotic algae.</title>
        <authorList>
            <person name="Hulatt C.J."/>
            <person name="Posewitz M.C."/>
        </authorList>
    </citation>
    <scope>NUCLEOTIDE SEQUENCE</scope>
    <source>
        <strain evidence="1">NIVA-4/92</strain>
    </source>
</reference>
<comment type="caution">
    <text evidence="1">The sequence shown here is derived from an EMBL/GenBank/DDBJ whole genome shotgun (WGS) entry which is preliminary data.</text>
</comment>
<dbReference type="Proteomes" id="UP000751190">
    <property type="component" value="Unassembled WGS sequence"/>
</dbReference>
<name>A0A8J6CGK5_DIALT</name>
<proteinExistence type="predicted"/>
<organism evidence="1 2">
    <name type="scientific">Diacronema lutheri</name>
    <name type="common">Unicellular marine alga</name>
    <name type="synonym">Monochrysis lutheri</name>
    <dbReference type="NCBI Taxonomy" id="2081491"/>
    <lineage>
        <taxon>Eukaryota</taxon>
        <taxon>Haptista</taxon>
        <taxon>Haptophyta</taxon>
        <taxon>Pavlovophyceae</taxon>
        <taxon>Pavlovales</taxon>
        <taxon>Pavlovaceae</taxon>
        <taxon>Diacronema</taxon>
    </lineage>
</organism>
<dbReference type="EMBL" id="JAGTXO010000001">
    <property type="protein sequence ID" value="KAG8470196.1"/>
    <property type="molecule type" value="Genomic_DNA"/>
</dbReference>
<gene>
    <name evidence="1" type="ORF">KFE25_008617</name>
</gene>